<dbReference type="Pfam" id="PF13432">
    <property type="entry name" value="TPR_16"/>
    <property type="match status" value="3"/>
</dbReference>
<feature type="repeat" description="TPR" evidence="3">
    <location>
        <begin position="99"/>
        <end position="132"/>
    </location>
</feature>
<evidence type="ECO:0000313" key="6">
    <source>
        <dbReference type="Proteomes" id="UP000001299"/>
    </source>
</evidence>
<feature type="repeat" description="TPR" evidence="3">
    <location>
        <begin position="133"/>
        <end position="166"/>
    </location>
</feature>
<dbReference type="InterPro" id="IPR011990">
    <property type="entry name" value="TPR-like_helical_dom_sf"/>
</dbReference>
<keyword evidence="4" id="KW-0732">Signal</keyword>
<name>E0RWX3_BUTPB</name>
<dbReference type="SUPFAM" id="SSF48452">
    <property type="entry name" value="TPR-like"/>
    <property type="match status" value="1"/>
</dbReference>
<dbReference type="PROSITE" id="PS50005">
    <property type="entry name" value="TPR"/>
    <property type="match status" value="3"/>
</dbReference>
<dbReference type="SMART" id="SM00028">
    <property type="entry name" value="TPR"/>
    <property type="match status" value="5"/>
</dbReference>
<dbReference type="PROSITE" id="PS51257">
    <property type="entry name" value="PROKAR_LIPOPROTEIN"/>
    <property type="match status" value="1"/>
</dbReference>
<dbReference type="AlphaFoldDB" id="E0RWX3"/>
<dbReference type="eggNOG" id="COG0457">
    <property type="taxonomic scope" value="Bacteria"/>
</dbReference>
<evidence type="ECO:0000313" key="5">
    <source>
        <dbReference type="EMBL" id="ADL34881.1"/>
    </source>
</evidence>
<proteinExistence type="predicted"/>
<evidence type="ECO:0000256" key="1">
    <source>
        <dbReference type="ARBA" id="ARBA00022737"/>
    </source>
</evidence>
<dbReference type="Proteomes" id="UP000001299">
    <property type="component" value="Chromosome 1"/>
</dbReference>
<feature type="chain" id="PRO_5038718334" evidence="4">
    <location>
        <begin position="26"/>
        <end position="351"/>
    </location>
</feature>
<keyword evidence="1" id="KW-0677">Repeat</keyword>
<organism evidence="5 6">
    <name type="scientific">Butyrivibrio proteoclasticus (strain ATCC 51982 / DSM 14932 / B316)</name>
    <name type="common">Clostridium proteoclasticum</name>
    <dbReference type="NCBI Taxonomy" id="515622"/>
    <lineage>
        <taxon>Bacteria</taxon>
        <taxon>Bacillati</taxon>
        <taxon>Bacillota</taxon>
        <taxon>Clostridia</taxon>
        <taxon>Lachnospirales</taxon>
        <taxon>Lachnospiraceae</taxon>
        <taxon>Butyrivibrio</taxon>
    </lineage>
</organism>
<evidence type="ECO:0000256" key="2">
    <source>
        <dbReference type="ARBA" id="ARBA00022803"/>
    </source>
</evidence>
<dbReference type="HOGENOM" id="CLU_051000_0_0_9"/>
<dbReference type="STRING" id="515622.bpr_I2148"/>
<reference evidence="5 6" key="1">
    <citation type="journal article" date="2010" name="PLoS ONE">
        <title>The glycobiome of the rumen bacterium Butyrivibrio proteoclasticus B316(T) highlights adaptation to a polysaccharide-rich environment.</title>
        <authorList>
            <person name="Kelly W.J."/>
            <person name="Leahy S.C."/>
            <person name="Altermann E."/>
            <person name="Yeoman C.J."/>
            <person name="Dunne J.C."/>
            <person name="Kong Z."/>
            <person name="Pacheco D.M."/>
            <person name="Li D."/>
            <person name="Noel S.J."/>
            <person name="Moon C.D."/>
            <person name="Cookson A.L."/>
            <person name="Attwood G.T."/>
        </authorList>
    </citation>
    <scope>NUCLEOTIDE SEQUENCE [LARGE SCALE GENOMIC DNA]</scope>
    <source>
        <strain evidence="6">ATCC 51982 / DSM 14932 / B316</strain>
    </source>
</reference>
<dbReference type="InterPro" id="IPR019734">
    <property type="entry name" value="TPR_rpt"/>
</dbReference>
<dbReference type="InterPro" id="IPR050498">
    <property type="entry name" value="Ycf3"/>
</dbReference>
<accession>E0RWX3</accession>
<evidence type="ECO:0000256" key="4">
    <source>
        <dbReference type="SAM" id="SignalP"/>
    </source>
</evidence>
<feature type="repeat" description="TPR" evidence="3">
    <location>
        <begin position="269"/>
        <end position="302"/>
    </location>
</feature>
<gene>
    <name evidence="5" type="ordered locus">bpr_I2148</name>
</gene>
<feature type="signal peptide" evidence="4">
    <location>
        <begin position="1"/>
        <end position="25"/>
    </location>
</feature>
<dbReference type="EMBL" id="CP001810">
    <property type="protein sequence ID" value="ADL34881.1"/>
    <property type="molecule type" value="Genomic_DNA"/>
</dbReference>
<dbReference type="PANTHER" id="PTHR44858:SF1">
    <property type="entry name" value="UDP-N-ACETYLGLUCOSAMINE--PEPTIDE N-ACETYLGLUCOSAMINYLTRANSFERASE SPINDLY-RELATED"/>
    <property type="match status" value="1"/>
</dbReference>
<protein>
    <submittedName>
        <fullName evidence="5">TPR domain-containing protein</fullName>
    </submittedName>
</protein>
<keyword evidence="2 3" id="KW-0802">TPR repeat</keyword>
<dbReference type="KEGG" id="bpb:bpr_I2148"/>
<dbReference type="Gene3D" id="1.25.40.10">
    <property type="entry name" value="Tetratricopeptide repeat domain"/>
    <property type="match status" value="3"/>
</dbReference>
<keyword evidence="6" id="KW-1185">Reference proteome</keyword>
<dbReference type="PANTHER" id="PTHR44858">
    <property type="entry name" value="TETRATRICOPEPTIDE REPEAT PROTEIN 6"/>
    <property type="match status" value="1"/>
</dbReference>
<evidence type="ECO:0000256" key="3">
    <source>
        <dbReference type="PROSITE-ProRule" id="PRU00339"/>
    </source>
</evidence>
<sequence>MGMKKRVVAAIMCIAFAISGCGSLAGRHNIDSGFAYIESRDYENALSSFEAASEKGEDECLIHRGKGIINLRTGNYQGAVDELLASLAADEGIVDDMDFDTNYYLAESYYRLGDYSKAKEVYDAIIALRSKDSNAYYLRGVCELAASGHDSAYSDFTKAITLNSRDYQMIILIYKSLAHYGYEEEARNILQTTMENGSSFMTNYEKGQIAYYLGNNAEAQSFLEAARSERDQEKEPVVLMLGQTGEKQGDYNYAISVYKTYLSENPASAIVFNQLGMCQIKQGDYDGAVSSFEAGLNVDDKGVNQALRLNEITAYEYKGEFSTAQSLMTSYLQDYPEDSAAIRENIFLSTR</sequence>